<sequence>MQMLQKRVSSGFAQVARRIGRMGRQYRVTDPLTPLGHAVGAAYLCLDVDAGFRMRKPKGWGQVMTLGLSDARDLAIGDYIALGERFYFVAEMEPCRPALFVACNREISVMGMRGAEGLLVDHCPASLWMTGKGEDRHSGMPGALRSGSYMLHLPVMPGFCLKPYMQVLDEKGARYLVDTVELSQNGTRALLSMQQV</sequence>
<dbReference type="AlphaFoldDB" id="A0A060QIR6"/>
<gene>
    <name evidence="1" type="ORF">ASAP_2790</name>
</gene>
<name>A0A060QIR6_9PROT</name>
<comment type="caution">
    <text evidence="1">The sequence shown here is derived from an EMBL/GenBank/DDBJ whole genome shotgun (WGS) entry which is preliminary data.</text>
</comment>
<evidence type="ECO:0000313" key="2">
    <source>
        <dbReference type="Proteomes" id="UP000027583"/>
    </source>
</evidence>
<reference evidence="1 2" key="2">
    <citation type="journal article" date="2014" name="PLoS ONE">
        <title>Evolution of mitochondria reconstructed from the energy metabolism of living bacteria.</title>
        <authorList>
            <person name="Degli Esposti M."/>
            <person name="Chouaia B."/>
            <person name="Comandatore F."/>
            <person name="Crotti E."/>
            <person name="Sassera D."/>
            <person name="Lievens P.M."/>
            <person name="Daffonchio D."/>
            <person name="Bandi C."/>
        </authorList>
    </citation>
    <scope>NUCLEOTIDE SEQUENCE [LARGE SCALE GENOMIC DNA]</scope>
    <source>
        <strain evidence="1 2">SF2.1</strain>
    </source>
</reference>
<dbReference type="RefSeq" id="WP_023979318.1">
    <property type="nucleotide sequence ID" value="NZ_CBLX010000024.1"/>
</dbReference>
<accession>A0A060QIR6</accession>
<dbReference type="EMBL" id="CBLX010000024">
    <property type="protein sequence ID" value="CDG40835.1"/>
    <property type="molecule type" value="Genomic_DNA"/>
</dbReference>
<reference evidence="1 2" key="1">
    <citation type="journal article" date="2014" name="Genome Biol. Evol.">
        <title>Acetic acid bacteria genomes reveal functional traits for adaptation to life in insect guts.</title>
        <authorList>
            <person name="Chouaia B."/>
            <person name="Gaiarsa S."/>
            <person name="Crotti E."/>
            <person name="Comandatore F."/>
            <person name="Degli Esposti M."/>
            <person name="Ricci I."/>
            <person name="Alma A."/>
            <person name="Favia G."/>
            <person name="Bandi C."/>
            <person name="Daffonchio D."/>
        </authorList>
    </citation>
    <scope>NUCLEOTIDE SEQUENCE [LARGE SCALE GENOMIC DNA]</scope>
    <source>
        <strain evidence="1 2">SF2.1</strain>
    </source>
</reference>
<organism evidence="1 2">
    <name type="scientific">Asaia bogorensis</name>
    <dbReference type="NCBI Taxonomy" id="91915"/>
    <lineage>
        <taxon>Bacteria</taxon>
        <taxon>Pseudomonadati</taxon>
        <taxon>Pseudomonadota</taxon>
        <taxon>Alphaproteobacteria</taxon>
        <taxon>Acetobacterales</taxon>
        <taxon>Acetobacteraceae</taxon>
        <taxon>Asaia</taxon>
    </lineage>
</organism>
<protein>
    <submittedName>
        <fullName evidence="1">Uncharacterized protein</fullName>
    </submittedName>
</protein>
<evidence type="ECO:0000313" key="1">
    <source>
        <dbReference type="EMBL" id="CDG40835.1"/>
    </source>
</evidence>
<dbReference type="eggNOG" id="ENOG5032BPK">
    <property type="taxonomic scope" value="Bacteria"/>
</dbReference>
<proteinExistence type="predicted"/>
<dbReference type="Proteomes" id="UP000027583">
    <property type="component" value="Unassembled WGS sequence"/>
</dbReference>